<evidence type="ECO:0000256" key="1">
    <source>
        <dbReference type="SAM" id="MobiDB-lite"/>
    </source>
</evidence>
<protein>
    <submittedName>
        <fullName evidence="2">Uncharacterized protein</fullName>
    </submittedName>
</protein>
<comment type="caution">
    <text evidence="2">The sequence shown here is derived from an EMBL/GenBank/DDBJ whole genome shotgun (WGS) entry which is preliminary data.</text>
</comment>
<feature type="region of interest" description="Disordered" evidence="1">
    <location>
        <begin position="1"/>
        <end position="30"/>
    </location>
</feature>
<dbReference type="InParanoid" id="A0A409WK00"/>
<dbReference type="Proteomes" id="UP000284706">
    <property type="component" value="Unassembled WGS sequence"/>
</dbReference>
<reference evidence="2 3" key="1">
    <citation type="journal article" date="2018" name="Evol. Lett.">
        <title>Horizontal gene cluster transfer increased hallucinogenic mushroom diversity.</title>
        <authorList>
            <person name="Reynolds H.T."/>
            <person name="Vijayakumar V."/>
            <person name="Gluck-Thaler E."/>
            <person name="Korotkin H.B."/>
            <person name="Matheny P.B."/>
            <person name="Slot J.C."/>
        </authorList>
    </citation>
    <scope>NUCLEOTIDE SEQUENCE [LARGE SCALE GENOMIC DNA]</scope>
    <source>
        <strain evidence="2 3">SRW20</strain>
    </source>
</reference>
<name>A0A409WK00_9AGAR</name>
<dbReference type="EMBL" id="NHYE01005033">
    <property type="protein sequence ID" value="PPQ78854.1"/>
    <property type="molecule type" value="Genomic_DNA"/>
</dbReference>
<sequence>MCNNVRSTREAPRHPWEDRSGCPPPDPQELALDVETKKGHEYYGCKGLQELNTAQALLIEHLDDAEQLMRLSAEVFAREGPAYRENLEEEGRKESALENAKLDAVKPDHFLEHIKYPELSRRSYRWLG</sequence>
<dbReference type="AlphaFoldDB" id="A0A409WK00"/>
<accession>A0A409WK00</accession>
<evidence type="ECO:0000313" key="2">
    <source>
        <dbReference type="EMBL" id="PPQ78854.1"/>
    </source>
</evidence>
<keyword evidence="3" id="KW-1185">Reference proteome</keyword>
<proteinExistence type="predicted"/>
<organism evidence="2 3">
    <name type="scientific">Gymnopilus dilepis</name>
    <dbReference type="NCBI Taxonomy" id="231916"/>
    <lineage>
        <taxon>Eukaryota</taxon>
        <taxon>Fungi</taxon>
        <taxon>Dikarya</taxon>
        <taxon>Basidiomycota</taxon>
        <taxon>Agaricomycotina</taxon>
        <taxon>Agaricomycetes</taxon>
        <taxon>Agaricomycetidae</taxon>
        <taxon>Agaricales</taxon>
        <taxon>Agaricineae</taxon>
        <taxon>Hymenogastraceae</taxon>
        <taxon>Gymnopilus</taxon>
    </lineage>
</organism>
<feature type="compositionally biased region" description="Basic and acidic residues" evidence="1">
    <location>
        <begin position="7"/>
        <end position="20"/>
    </location>
</feature>
<evidence type="ECO:0000313" key="3">
    <source>
        <dbReference type="Proteomes" id="UP000284706"/>
    </source>
</evidence>
<gene>
    <name evidence="2" type="ORF">CVT26_011859</name>
</gene>